<dbReference type="EMBL" id="CP036339">
    <property type="protein sequence ID" value="QDT73832.1"/>
    <property type="molecule type" value="Genomic_DNA"/>
</dbReference>
<dbReference type="InterPro" id="IPR011990">
    <property type="entry name" value="TPR-like_helical_dom_sf"/>
</dbReference>
<dbReference type="SUPFAM" id="SSF50998">
    <property type="entry name" value="Quinoprotein alcohol dehydrogenase-like"/>
    <property type="match status" value="2"/>
</dbReference>
<feature type="domain" description="Pyrrolo-quinoline quinone repeat" evidence="2">
    <location>
        <begin position="1140"/>
        <end position="1403"/>
    </location>
</feature>
<dbReference type="Gene3D" id="2.130.10.10">
    <property type="entry name" value="YVTN repeat-like/Quinoprotein amine dehydrogenase"/>
    <property type="match status" value="2"/>
</dbReference>
<proteinExistence type="predicted"/>
<dbReference type="InterPro" id="IPR019734">
    <property type="entry name" value="TPR_rpt"/>
</dbReference>
<dbReference type="Pfam" id="PF13360">
    <property type="entry name" value="PQQ_2"/>
    <property type="match status" value="3"/>
</dbReference>
<dbReference type="InterPro" id="IPR015943">
    <property type="entry name" value="WD40/YVTN_repeat-like_dom_sf"/>
</dbReference>
<dbReference type="PANTHER" id="PTHR34512">
    <property type="entry name" value="CELL SURFACE PROTEIN"/>
    <property type="match status" value="1"/>
</dbReference>
<feature type="domain" description="Pyrrolo-quinoline quinone repeat" evidence="2">
    <location>
        <begin position="581"/>
        <end position="706"/>
    </location>
</feature>
<dbReference type="PROSITE" id="PS50005">
    <property type="entry name" value="TPR"/>
    <property type="match status" value="1"/>
</dbReference>
<dbReference type="InterPro" id="IPR018391">
    <property type="entry name" value="PQQ_b-propeller_rpt"/>
</dbReference>
<dbReference type="PANTHER" id="PTHR34512:SF30">
    <property type="entry name" value="OUTER MEMBRANE PROTEIN ASSEMBLY FACTOR BAMB"/>
    <property type="match status" value="1"/>
</dbReference>
<dbReference type="KEGG" id="llh:I41_30230"/>
<dbReference type="RefSeq" id="WP_168206914.1">
    <property type="nucleotide sequence ID" value="NZ_CP036339.1"/>
</dbReference>
<name>A0A517TZP4_9BACT</name>
<evidence type="ECO:0000259" key="2">
    <source>
        <dbReference type="Pfam" id="PF13360"/>
    </source>
</evidence>
<dbReference type="SMART" id="SM00564">
    <property type="entry name" value="PQQ"/>
    <property type="match status" value="6"/>
</dbReference>
<feature type="domain" description="Pyrrolo-quinoline quinone repeat" evidence="2">
    <location>
        <begin position="427"/>
        <end position="560"/>
    </location>
</feature>
<sequence length="1529" mass="166727">MSTWRIVRSAGLSIAAAWGLQLGTSGPLLGQEVALQLAPESDPAAPQATGVQPPTDRAVNRGMERAEASIVAGEFSQAIRFLDEVLGQDEDKFVEVDDQGEYAGMKQTARRLIRDLPPEGRQSYETSYGATAQRLLQAAIEKGDAKALATVAQRYFYTPAGYEAALMLAMDEADAGRHFAAALAYEQLLDAPEAARRFEPALSIRAASSWMAAGEEEKARAILERLLARGGQSIEIGGRTRKLESQPEVLAWLREVVGEPEGVVALQERQWLTYRGNAARNGAVSGGLPHLRVRWEVPLLGPPKLESLFENLIDNLVRTQQVAPIASNVVAAGDYILTRTPQGLLAVDFRTGKRIWRSEPQREDVLELLVQSAVNGEEQAANPEPVRAFARRLWEDYLYGVISSDGDQVYLVNNLTMPMSQQYELAPFMGGDLQERTATNKLTAYELATQGKLVWEINGEHAEGDLAGMFFLGAPLPVGQSLYVLGETKSAVYLIALNREDGSVEWRQLLASLESSVQLDLRRRLQSMAPSYEGGIIVCPTGAGVVMGVDLAKRSFAWAYRFDAVSLVDSFNRGREDLGVAGMGRRWTENAVAIADGKVLLTPPESEYLHCVDLQSGKLLWKIKRDDMTRLACIEDGRILLVGNRKLRSINLVDGKPAWKKETLGLESGVFPAGTGFTSEGKYFLPLTSAEVIAIDLAEGRIVARTAPRDGAPLGNLICHRGSVISQNGAYLDCYDQIDVLRKRSERQLKAEPDNVEALRTLGEVAYNEKRLSDAIGLLERAYRAAPDEVETRDVLAECLAAALDGDFAAHRGKLALLKELQDGGVARQMLILRIEAQGMLQAGQRLAAAESCLKLYHLAGNPEEMLAIGRDHRTAISRWVESQLALIWRESTDEERATLRGLIDGEIAKLGAEPRGESLERFLAFFGTLPPTEALRLRHARELALAGQSLEAQQLLLDLARSADPAVRREAVGRIASQLHEAGLHSLAHQYDAELAGPLANEVLFDDVTGAALVERWRGANGDDPAGWPTGRVKVGMLPTTPSMGARTRMAMLPVRMERNDSILGLSSAQLGIRGGEVAVADNYGREFFRANVESENHGVYRQAGSIYGASRGNLLVISLGQQLVALNTLSSTDALAPSVLWRANLVTNLSYDQAYSADVAGANAMRPGTYRPLRPVNEEGKWIGVIGPITSRGVVFQDQRRLLCLDPTSGEVRWSRTDVPLGCELFGDDELVFACEPGQSKASVYSAIDGRLLGERELPPFREQLTAAGRNLITWKVAGAQAELASTDAWSGETIWKQSFDSGAAVDVELGRYVAVADSNGRVVVVDGDTGATLVDYVAPEPRRIDEVHLRLGRDDILVLARGPQTMNRGPLVQGFSMQDAPVVTGSVMLFDRRDGSMQWNRPAEVERQAYPLNQPIDLPFLLFAGQMTPEGNGSRPVTTVLVLDKATGRTLMRREDLGPNNGGQCVARISDAAQHQATIETAGKTILLQFTDERRPPEPPALAEVEAERKLGWGGVMGIFMKAFQE</sequence>
<dbReference type="SUPFAM" id="SSF48452">
    <property type="entry name" value="TPR-like"/>
    <property type="match status" value="1"/>
</dbReference>
<keyword evidence="4" id="KW-1185">Reference proteome</keyword>
<dbReference type="Gene3D" id="1.25.40.10">
    <property type="entry name" value="Tetratricopeptide repeat domain"/>
    <property type="match status" value="1"/>
</dbReference>
<organism evidence="3 4">
    <name type="scientific">Lacipirellula limnantheis</name>
    <dbReference type="NCBI Taxonomy" id="2528024"/>
    <lineage>
        <taxon>Bacteria</taxon>
        <taxon>Pseudomonadati</taxon>
        <taxon>Planctomycetota</taxon>
        <taxon>Planctomycetia</taxon>
        <taxon>Pirellulales</taxon>
        <taxon>Lacipirellulaceae</taxon>
        <taxon>Lacipirellula</taxon>
    </lineage>
</organism>
<accession>A0A517TZP4</accession>
<dbReference type="InterPro" id="IPR002372">
    <property type="entry name" value="PQQ_rpt_dom"/>
</dbReference>
<keyword evidence="1" id="KW-0802">TPR repeat</keyword>
<feature type="repeat" description="TPR" evidence="1">
    <location>
        <begin position="756"/>
        <end position="789"/>
    </location>
</feature>
<evidence type="ECO:0000313" key="3">
    <source>
        <dbReference type="EMBL" id="QDT73832.1"/>
    </source>
</evidence>
<gene>
    <name evidence="3" type="ORF">I41_30230</name>
</gene>
<reference evidence="3 4" key="1">
    <citation type="submission" date="2019-02" db="EMBL/GenBank/DDBJ databases">
        <title>Deep-cultivation of Planctomycetes and their phenomic and genomic characterization uncovers novel biology.</title>
        <authorList>
            <person name="Wiegand S."/>
            <person name="Jogler M."/>
            <person name="Boedeker C."/>
            <person name="Pinto D."/>
            <person name="Vollmers J."/>
            <person name="Rivas-Marin E."/>
            <person name="Kohn T."/>
            <person name="Peeters S.H."/>
            <person name="Heuer A."/>
            <person name="Rast P."/>
            <person name="Oberbeckmann S."/>
            <person name="Bunk B."/>
            <person name="Jeske O."/>
            <person name="Meyerdierks A."/>
            <person name="Storesund J.E."/>
            <person name="Kallscheuer N."/>
            <person name="Luecker S."/>
            <person name="Lage O.M."/>
            <person name="Pohl T."/>
            <person name="Merkel B.J."/>
            <person name="Hornburger P."/>
            <person name="Mueller R.-W."/>
            <person name="Bruemmer F."/>
            <person name="Labrenz M."/>
            <person name="Spormann A.M."/>
            <person name="Op den Camp H."/>
            <person name="Overmann J."/>
            <person name="Amann R."/>
            <person name="Jetten M.S.M."/>
            <person name="Mascher T."/>
            <person name="Medema M.H."/>
            <person name="Devos D.P."/>
            <person name="Kaster A.-K."/>
            <person name="Ovreas L."/>
            <person name="Rohde M."/>
            <person name="Galperin M.Y."/>
            <person name="Jogler C."/>
        </authorList>
    </citation>
    <scope>NUCLEOTIDE SEQUENCE [LARGE SCALE GENOMIC DNA]</scope>
    <source>
        <strain evidence="3 4">I41</strain>
    </source>
</reference>
<dbReference type="InterPro" id="IPR011047">
    <property type="entry name" value="Quinoprotein_ADH-like_sf"/>
</dbReference>
<evidence type="ECO:0000256" key="1">
    <source>
        <dbReference type="PROSITE-ProRule" id="PRU00339"/>
    </source>
</evidence>
<protein>
    <submittedName>
        <fullName evidence="3">Outer membrane biogenesis protein BamB</fullName>
    </submittedName>
</protein>
<evidence type="ECO:0000313" key="4">
    <source>
        <dbReference type="Proteomes" id="UP000317909"/>
    </source>
</evidence>
<dbReference type="Proteomes" id="UP000317909">
    <property type="component" value="Chromosome"/>
</dbReference>